<name>A0A1A8XH76_9PROT</name>
<dbReference type="SUPFAM" id="SSF50630">
    <property type="entry name" value="Acid proteases"/>
    <property type="match status" value="1"/>
</dbReference>
<dbReference type="CDD" id="cd05483">
    <property type="entry name" value="retropepsin_like_bacteria"/>
    <property type="match status" value="1"/>
</dbReference>
<dbReference type="NCBIfam" id="TIGR02281">
    <property type="entry name" value="clan_AA_DTGA"/>
    <property type="match status" value="1"/>
</dbReference>
<dbReference type="GO" id="GO:0006508">
    <property type="term" value="P:proteolysis"/>
    <property type="evidence" value="ECO:0007669"/>
    <property type="project" value="InterPro"/>
</dbReference>
<dbReference type="InterPro" id="IPR001969">
    <property type="entry name" value="Aspartic_peptidase_AS"/>
</dbReference>
<keyword evidence="2" id="KW-1185">Reference proteome</keyword>
<evidence type="ECO:0000313" key="2">
    <source>
        <dbReference type="Proteomes" id="UP000199169"/>
    </source>
</evidence>
<evidence type="ECO:0000313" key="1">
    <source>
        <dbReference type="EMBL" id="SBT03727.1"/>
    </source>
</evidence>
<dbReference type="GO" id="GO:0004190">
    <property type="term" value="F:aspartic-type endopeptidase activity"/>
    <property type="evidence" value="ECO:0007669"/>
    <property type="project" value="InterPro"/>
</dbReference>
<dbReference type="AlphaFoldDB" id="A0A1A8XH76"/>
<accession>A0A1A8XH76</accession>
<organism evidence="1 2">
    <name type="scientific">Candidatus Accumulibacter aalborgensis</name>
    <dbReference type="NCBI Taxonomy" id="1860102"/>
    <lineage>
        <taxon>Bacteria</taxon>
        <taxon>Pseudomonadati</taxon>
        <taxon>Pseudomonadota</taxon>
        <taxon>Betaproteobacteria</taxon>
        <taxon>Candidatus Accumulibacter</taxon>
    </lineage>
</organism>
<proteinExistence type="predicted"/>
<gene>
    <name evidence="1" type="ORF">ACCAA_1110019</name>
</gene>
<dbReference type="Proteomes" id="UP000199169">
    <property type="component" value="Unassembled WGS sequence"/>
</dbReference>
<reference evidence="1 2" key="1">
    <citation type="submission" date="2016-06" db="EMBL/GenBank/DDBJ databases">
        <authorList>
            <person name="Kjaerup R.B."/>
            <person name="Dalgaard T.S."/>
            <person name="Juul-Madsen H.R."/>
        </authorList>
    </citation>
    <scope>NUCLEOTIDE SEQUENCE [LARGE SCALE GENOMIC DNA]</scope>
    <source>
        <strain evidence="1">3</strain>
    </source>
</reference>
<dbReference type="PROSITE" id="PS00141">
    <property type="entry name" value="ASP_PROTEASE"/>
    <property type="match status" value="1"/>
</dbReference>
<dbReference type="RefSeq" id="WP_245754392.1">
    <property type="nucleotide sequence ID" value="NZ_FLQX01000015.1"/>
</dbReference>
<dbReference type="InterPro" id="IPR011969">
    <property type="entry name" value="Clan_AA_Asp_peptidase_C"/>
</dbReference>
<dbReference type="InterPro" id="IPR034122">
    <property type="entry name" value="Retropepsin-like_bacterial"/>
</dbReference>
<sequence length="226" mass="23190">MRGWPGSADKCLSAVALRVIVVLSLMVAGLPALAVDAGLAGVFPGKALLIINGGAPRTVAVGATTAEGVKVLAVDGETATIESDGKKRILRVGQNVVSQPSDQSAAKAVLTADGNGHFLTTGSINGTTVRFLVDTGATMISLGASEARRIGIDGGKGQPGMVNTANGQAPVVLVKLDSVRVGEIVMNGVDALVHQQDLPLALLGMSFLNRLEMQRDGPTLTLKKRY</sequence>
<dbReference type="InterPro" id="IPR021109">
    <property type="entry name" value="Peptidase_aspartic_dom_sf"/>
</dbReference>
<dbReference type="STRING" id="1860102.ACCAA_1110019"/>
<dbReference type="EMBL" id="FLQX01000015">
    <property type="protein sequence ID" value="SBT03727.1"/>
    <property type="molecule type" value="Genomic_DNA"/>
</dbReference>
<dbReference type="Gene3D" id="2.40.70.10">
    <property type="entry name" value="Acid Proteases"/>
    <property type="match status" value="1"/>
</dbReference>
<evidence type="ECO:0008006" key="3">
    <source>
        <dbReference type="Google" id="ProtNLM"/>
    </source>
</evidence>
<dbReference type="Pfam" id="PF13975">
    <property type="entry name" value="gag-asp_proteas"/>
    <property type="match status" value="1"/>
</dbReference>
<protein>
    <recommendedName>
        <fullName evidence="3">TIGR02281 family clan AA aspartic protease</fullName>
    </recommendedName>
</protein>